<keyword evidence="2" id="KW-1185">Reference proteome</keyword>
<dbReference type="Proteomes" id="UP000647241">
    <property type="component" value="Unassembled WGS sequence"/>
</dbReference>
<dbReference type="RefSeq" id="WP_263369159.1">
    <property type="nucleotide sequence ID" value="NZ_JAGSYJ010000003.1"/>
</dbReference>
<accession>A0A917HLV9</accession>
<reference evidence="1" key="1">
    <citation type="journal article" date="2014" name="Int. J. Syst. Evol. Microbiol.">
        <title>Complete genome sequence of Corynebacterium casei LMG S-19264T (=DSM 44701T), isolated from a smear-ripened cheese.</title>
        <authorList>
            <consortium name="US DOE Joint Genome Institute (JGI-PGF)"/>
            <person name="Walter F."/>
            <person name="Albersmeier A."/>
            <person name="Kalinowski J."/>
            <person name="Ruckert C."/>
        </authorList>
    </citation>
    <scope>NUCLEOTIDE SEQUENCE</scope>
    <source>
        <strain evidence="1">CGMCC 1.12997</strain>
    </source>
</reference>
<proteinExistence type="predicted"/>
<evidence type="ECO:0000313" key="2">
    <source>
        <dbReference type="Proteomes" id="UP000647241"/>
    </source>
</evidence>
<organism evidence="1 2">
    <name type="scientific">Edaphobacter dinghuensis</name>
    <dbReference type="NCBI Taxonomy" id="1560005"/>
    <lineage>
        <taxon>Bacteria</taxon>
        <taxon>Pseudomonadati</taxon>
        <taxon>Acidobacteriota</taxon>
        <taxon>Terriglobia</taxon>
        <taxon>Terriglobales</taxon>
        <taxon>Acidobacteriaceae</taxon>
        <taxon>Edaphobacter</taxon>
    </lineage>
</organism>
<dbReference type="AlphaFoldDB" id="A0A917HLV9"/>
<dbReference type="EMBL" id="BMGT01000003">
    <property type="protein sequence ID" value="GGG83603.1"/>
    <property type="molecule type" value="Genomic_DNA"/>
</dbReference>
<reference evidence="1" key="2">
    <citation type="submission" date="2020-09" db="EMBL/GenBank/DDBJ databases">
        <authorList>
            <person name="Sun Q."/>
            <person name="Zhou Y."/>
        </authorList>
    </citation>
    <scope>NUCLEOTIDE SEQUENCE</scope>
    <source>
        <strain evidence="1">CGMCC 1.12997</strain>
    </source>
</reference>
<name>A0A917HLV9_9BACT</name>
<comment type="caution">
    <text evidence="1">The sequence shown here is derived from an EMBL/GenBank/DDBJ whole genome shotgun (WGS) entry which is preliminary data.</text>
</comment>
<gene>
    <name evidence="1" type="ORF">GCM10011585_29150</name>
</gene>
<evidence type="ECO:0000313" key="1">
    <source>
        <dbReference type="EMBL" id="GGG83603.1"/>
    </source>
</evidence>
<protein>
    <submittedName>
        <fullName evidence="1">Uncharacterized protein</fullName>
    </submittedName>
</protein>
<sequence>MMLGYFTAVVGGWGEEKAAIWLTGTTDDILDKQVRRKDFWCFQCERAHNSAVEFHLHRVEKYNVRLLESMSVGIGFKVVSKCRRPVNQIICTVA</sequence>